<dbReference type="InterPro" id="IPR019999">
    <property type="entry name" value="Anth_synth_I-like"/>
</dbReference>
<feature type="domain" description="Anthranilate synthase component I N-terminal" evidence="10">
    <location>
        <begin position="28"/>
        <end position="163"/>
    </location>
</feature>
<dbReference type="Pfam" id="PF00425">
    <property type="entry name" value="Chorismate_bind"/>
    <property type="match status" value="1"/>
</dbReference>
<evidence type="ECO:0000313" key="11">
    <source>
        <dbReference type="EMBL" id="PYZ98420.1"/>
    </source>
</evidence>
<dbReference type="PRINTS" id="PR00095">
    <property type="entry name" value="ANTSNTHASEI"/>
</dbReference>
<comment type="function">
    <text evidence="7">Part of a heterotetrameric complex that catalyzes the two-step biosynthesis of anthranilate, an intermediate in the biosynthesis of L-tryptophan. In the first step, the glutamine-binding beta subunit (TrpG) of anthranilate synthase (AS) provides the glutamine amidotransferase activity which generates ammonia as a substrate that, along with chorismate, is used in the second step, catalyzed by the large alpha subunit of AS (TrpE) to produce anthranilate. In the absence of TrpG, TrpE can synthesize anthranilate directly from chorismate and high concentrations of ammonia.</text>
</comment>
<keyword evidence="4" id="KW-0479">Metal-binding</keyword>
<keyword evidence="12" id="KW-1185">Reference proteome</keyword>
<protein>
    <recommendedName>
        <fullName evidence="3">Anthranilate synthase component 1</fullName>
    </recommendedName>
</protein>
<dbReference type="Pfam" id="PF04715">
    <property type="entry name" value="Anth_synt_I_N"/>
    <property type="match status" value="1"/>
</dbReference>
<evidence type="ECO:0000256" key="8">
    <source>
        <dbReference type="ARBA" id="ARBA00047683"/>
    </source>
</evidence>
<feature type="domain" description="Chorismate-utilising enzyme C-terminal" evidence="9">
    <location>
        <begin position="224"/>
        <end position="478"/>
    </location>
</feature>
<name>A0A2W0HEJ0_9BACI</name>
<dbReference type="GO" id="GO:0046872">
    <property type="term" value="F:metal ion binding"/>
    <property type="evidence" value="ECO:0007669"/>
    <property type="project" value="UniProtKB-KW"/>
</dbReference>
<comment type="cofactor">
    <cofactor evidence="1">
        <name>Mg(2+)</name>
        <dbReference type="ChEBI" id="CHEBI:18420"/>
    </cofactor>
</comment>
<keyword evidence="5" id="KW-0460">Magnesium</keyword>
<reference evidence="11 12" key="1">
    <citation type="submission" date="2017-10" db="EMBL/GenBank/DDBJ databases">
        <title>Bacillus sp. nov., a halophilic bacterium isolated from a Yangshapao Lake.</title>
        <authorList>
            <person name="Wang H."/>
        </authorList>
    </citation>
    <scope>NUCLEOTIDE SEQUENCE [LARGE SCALE GENOMIC DNA]</scope>
    <source>
        <strain evidence="11 12">YSP-3</strain>
    </source>
</reference>
<dbReference type="GO" id="GO:0000162">
    <property type="term" value="P:L-tryptophan biosynthetic process"/>
    <property type="evidence" value="ECO:0007669"/>
    <property type="project" value="TreeGrafter"/>
</dbReference>
<evidence type="ECO:0000259" key="10">
    <source>
        <dbReference type="Pfam" id="PF04715"/>
    </source>
</evidence>
<comment type="caution">
    <text evidence="11">The sequence shown here is derived from an EMBL/GenBank/DDBJ whole genome shotgun (WGS) entry which is preliminary data.</text>
</comment>
<evidence type="ECO:0000256" key="2">
    <source>
        <dbReference type="ARBA" id="ARBA00011575"/>
    </source>
</evidence>
<sequence>MIQTSRQSFARQAAQHKTVPVTARLVADTLTPIQLFETFNKRAAFLLESRDPLSLWSEYSFIGIDPFLYLTEENSRFTVKDQSGIVRNRYSRFTEAWDRTAAELDVSPELPDLPFPGGAVGSFSFEAMNLTEDKIEKGSAPAASFVFCETILAFHHSREELTIIHFQEVGSDADGAFELGKDKVEAVIGELSGRAAPVKKRVFETFCQQTTEDIFSGVKSNVTKEAFIDKVRRVKNYIESGDAFQVVLSQRFEVENRVDGLDLYRVLRKQNPSPYMFYIRAFTEELVGSSPERLVKIEADRSIDIHPIAGTRKRGKDDQEDKALEADLLADEKERAEHFMLVDLARNDLGRVCQYGTVETYEKMTITRFSKVMHIISKVKGKLRPDVHPIEAVLSAHPAGTVSGAPKIRAVEIIQELEADSRDSYAGTVAYLSFNGTIDSCIAIRTIRLQGSKAFVQAGAGVVYDSVPELEWEETRNKASALLSAVSQAKKSFEQEESVR</sequence>
<evidence type="ECO:0000256" key="6">
    <source>
        <dbReference type="ARBA" id="ARBA00023239"/>
    </source>
</evidence>
<dbReference type="PANTHER" id="PTHR11236">
    <property type="entry name" value="AMINOBENZOATE/ANTHRANILATE SYNTHASE"/>
    <property type="match status" value="1"/>
</dbReference>
<dbReference type="GO" id="GO:0004049">
    <property type="term" value="F:anthranilate synthase activity"/>
    <property type="evidence" value="ECO:0007669"/>
    <property type="project" value="UniProtKB-EC"/>
</dbReference>
<dbReference type="Gene3D" id="3.60.120.10">
    <property type="entry name" value="Anthranilate synthase"/>
    <property type="match status" value="1"/>
</dbReference>
<evidence type="ECO:0000256" key="1">
    <source>
        <dbReference type="ARBA" id="ARBA00001946"/>
    </source>
</evidence>
<dbReference type="AlphaFoldDB" id="A0A2W0HEJ0"/>
<dbReference type="RefSeq" id="WP_110518293.1">
    <property type="nucleotide sequence ID" value="NZ_PDOF01000001.1"/>
</dbReference>
<evidence type="ECO:0000259" key="9">
    <source>
        <dbReference type="Pfam" id="PF00425"/>
    </source>
</evidence>
<gene>
    <name evidence="11" type="ORF">CR205_07455</name>
</gene>
<organism evidence="11 12">
    <name type="scientific">Alteribacter lacisalsi</name>
    <dbReference type="NCBI Taxonomy" id="2045244"/>
    <lineage>
        <taxon>Bacteria</taxon>
        <taxon>Bacillati</taxon>
        <taxon>Bacillota</taxon>
        <taxon>Bacilli</taxon>
        <taxon>Bacillales</taxon>
        <taxon>Bacillaceae</taxon>
        <taxon>Alteribacter</taxon>
    </lineage>
</organism>
<evidence type="ECO:0000313" key="12">
    <source>
        <dbReference type="Proteomes" id="UP000248066"/>
    </source>
</evidence>
<dbReference type="OrthoDB" id="9803598at2"/>
<comment type="catalytic activity">
    <reaction evidence="8">
        <text>chorismate + L-glutamine = anthranilate + pyruvate + L-glutamate + H(+)</text>
        <dbReference type="Rhea" id="RHEA:21732"/>
        <dbReference type="ChEBI" id="CHEBI:15361"/>
        <dbReference type="ChEBI" id="CHEBI:15378"/>
        <dbReference type="ChEBI" id="CHEBI:16567"/>
        <dbReference type="ChEBI" id="CHEBI:29748"/>
        <dbReference type="ChEBI" id="CHEBI:29985"/>
        <dbReference type="ChEBI" id="CHEBI:58359"/>
        <dbReference type="EC" id="4.1.3.27"/>
    </reaction>
</comment>
<dbReference type="PANTHER" id="PTHR11236:SF48">
    <property type="entry name" value="ISOCHORISMATE SYNTHASE MENF"/>
    <property type="match status" value="1"/>
</dbReference>
<evidence type="ECO:0000256" key="4">
    <source>
        <dbReference type="ARBA" id="ARBA00022723"/>
    </source>
</evidence>
<proteinExistence type="predicted"/>
<dbReference type="Proteomes" id="UP000248066">
    <property type="component" value="Unassembled WGS sequence"/>
</dbReference>
<dbReference type="EMBL" id="PDOF01000001">
    <property type="protein sequence ID" value="PYZ98420.1"/>
    <property type="molecule type" value="Genomic_DNA"/>
</dbReference>
<accession>A0A2W0HEJ0</accession>
<evidence type="ECO:0000256" key="5">
    <source>
        <dbReference type="ARBA" id="ARBA00022842"/>
    </source>
</evidence>
<evidence type="ECO:0000256" key="3">
    <source>
        <dbReference type="ARBA" id="ARBA00020653"/>
    </source>
</evidence>
<dbReference type="InterPro" id="IPR005801">
    <property type="entry name" value="ADC_synthase"/>
</dbReference>
<evidence type="ECO:0000256" key="7">
    <source>
        <dbReference type="ARBA" id="ARBA00025634"/>
    </source>
</evidence>
<keyword evidence="6" id="KW-0456">Lyase</keyword>
<dbReference type="InterPro" id="IPR015890">
    <property type="entry name" value="Chorismate_C"/>
</dbReference>
<comment type="subunit">
    <text evidence="2">Heterotetramer consisting of two non-identical subunits: a beta subunit (TrpG) and a large alpha subunit (TrpE).</text>
</comment>
<dbReference type="SUPFAM" id="SSF56322">
    <property type="entry name" value="ADC synthase"/>
    <property type="match status" value="1"/>
</dbReference>
<dbReference type="InterPro" id="IPR006805">
    <property type="entry name" value="Anth_synth_I_N"/>
</dbReference>